<feature type="compositionally biased region" description="Acidic residues" evidence="1">
    <location>
        <begin position="209"/>
        <end position="221"/>
    </location>
</feature>
<feature type="compositionally biased region" description="Basic and acidic residues" evidence="1">
    <location>
        <begin position="165"/>
        <end position="178"/>
    </location>
</feature>
<keyword evidence="2" id="KW-1133">Transmembrane helix</keyword>
<proteinExistence type="predicted"/>
<evidence type="ECO:0000313" key="4">
    <source>
        <dbReference type="Proteomes" id="UP001058860"/>
    </source>
</evidence>
<sequence>MAVGEARSSKPGRDAVRFEVARSVLVPAHEHVAVLELEGTFHASARRSVGRPRLIVTSGGGSTEVKALDARPAHAGPKPKAWSAAFPIPRAVADADDAVYALAIGRSLTLDLPAPVHGTLPAQPQDEVEGQTWGSMVVDLSEARRELAEAQNDLARAQEEIERLRTEAETARAERDAAAETPRPRVTWLEEVEAEAAASTNGDGPHHDDEDDEPHDDEEYGDAPLPVLTGRRVSTPPTTEHEAVYEATLKRIQADRRARMRRRRIWGRILALVLFLVAAAAIYIVVTGEVGVDLLEIF</sequence>
<protein>
    <submittedName>
        <fullName evidence="3">Uncharacterized protein</fullName>
    </submittedName>
</protein>
<reference evidence="4" key="1">
    <citation type="submission" date="2021-11" db="EMBL/GenBank/DDBJ databases">
        <title>Cultivation dependent microbiological survey of springs from the worlds oldest radium mine currently devoted to the extraction of radon-saturated water.</title>
        <authorList>
            <person name="Kapinusova G."/>
            <person name="Smrhova T."/>
            <person name="Strejcek M."/>
            <person name="Suman J."/>
            <person name="Jani K."/>
            <person name="Pajer P."/>
            <person name="Uhlik O."/>
        </authorList>
    </citation>
    <scope>NUCLEOTIDE SEQUENCE [LARGE SCALE GENOMIC DNA]</scope>
    <source>
        <strain evidence="4">J379</strain>
    </source>
</reference>
<keyword evidence="4" id="KW-1185">Reference proteome</keyword>
<accession>A0ABY5PG42</accession>
<dbReference type="Proteomes" id="UP001058860">
    <property type="component" value="Chromosome"/>
</dbReference>
<evidence type="ECO:0000313" key="3">
    <source>
        <dbReference type="EMBL" id="UUY03475.1"/>
    </source>
</evidence>
<organism evidence="3 4">
    <name type="scientific">Svornostia abyssi</name>
    <dbReference type="NCBI Taxonomy" id="2898438"/>
    <lineage>
        <taxon>Bacteria</taxon>
        <taxon>Bacillati</taxon>
        <taxon>Actinomycetota</taxon>
        <taxon>Thermoleophilia</taxon>
        <taxon>Solirubrobacterales</taxon>
        <taxon>Baekduiaceae</taxon>
        <taxon>Svornostia</taxon>
    </lineage>
</organism>
<dbReference type="EMBL" id="CP088295">
    <property type="protein sequence ID" value="UUY03475.1"/>
    <property type="molecule type" value="Genomic_DNA"/>
</dbReference>
<feature type="transmembrane region" description="Helical" evidence="2">
    <location>
        <begin position="265"/>
        <end position="286"/>
    </location>
</feature>
<keyword evidence="2" id="KW-0472">Membrane</keyword>
<dbReference type="RefSeq" id="WP_353863980.1">
    <property type="nucleotide sequence ID" value="NZ_CP088295.1"/>
</dbReference>
<keyword evidence="2" id="KW-0812">Transmembrane</keyword>
<evidence type="ECO:0000256" key="2">
    <source>
        <dbReference type="SAM" id="Phobius"/>
    </source>
</evidence>
<feature type="region of interest" description="Disordered" evidence="1">
    <location>
        <begin position="165"/>
        <end position="240"/>
    </location>
</feature>
<name>A0ABY5PG42_9ACTN</name>
<gene>
    <name evidence="3" type="ORF">LRS13_22845</name>
</gene>
<evidence type="ECO:0000256" key="1">
    <source>
        <dbReference type="SAM" id="MobiDB-lite"/>
    </source>
</evidence>